<name>A0ABV0V175_9TELE</name>
<gene>
    <name evidence="2" type="ORF">ILYODFUR_036841</name>
</gene>
<feature type="non-terminal residue" evidence="2">
    <location>
        <position position="1"/>
    </location>
</feature>
<accession>A0ABV0V175</accession>
<sequence>ICRRSQGPEGVWFGDQWISSLLFANNVVLLAPFNQDLQTYEVHSGSSTSYNLNSSQPFASCLSTASTLPPLLNQGQTSMSESDIDDCRFQCQGNSPRESLSSQYVFALSSVFILSFFNVQMFIKFLTQKHRGPIYAASN</sequence>
<organism evidence="2 3">
    <name type="scientific">Ilyodon furcidens</name>
    <name type="common">goldbreast splitfin</name>
    <dbReference type="NCBI Taxonomy" id="33524"/>
    <lineage>
        <taxon>Eukaryota</taxon>
        <taxon>Metazoa</taxon>
        <taxon>Chordata</taxon>
        <taxon>Craniata</taxon>
        <taxon>Vertebrata</taxon>
        <taxon>Euteleostomi</taxon>
        <taxon>Actinopterygii</taxon>
        <taxon>Neopterygii</taxon>
        <taxon>Teleostei</taxon>
        <taxon>Neoteleostei</taxon>
        <taxon>Acanthomorphata</taxon>
        <taxon>Ovalentaria</taxon>
        <taxon>Atherinomorphae</taxon>
        <taxon>Cyprinodontiformes</taxon>
        <taxon>Goodeidae</taxon>
        <taxon>Ilyodon</taxon>
    </lineage>
</organism>
<proteinExistence type="predicted"/>
<keyword evidence="1" id="KW-1133">Transmembrane helix</keyword>
<feature type="transmembrane region" description="Helical" evidence="1">
    <location>
        <begin position="104"/>
        <end position="123"/>
    </location>
</feature>
<dbReference type="EMBL" id="JAHRIQ010088832">
    <property type="protein sequence ID" value="MEQ2250153.1"/>
    <property type="molecule type" value="Genomic_DNA"/>
</dbReference>
<keyword evidence="1" id="KW-0812">Transmembrane</keyword>
<protein>
    <submittedName>
        <fullName evidence="2">Uncharacterized protein</fullName>
    </submittedName>
</protein>
<reference evidence="2 3" key="1">
    <citation type="submission" date="2021-06" db="EMBL/GenBank/DDBJ databases">
        <authorList>
            <person name="Palmer J.M."/>
        </authorList>
    </citation>
    <scope>NUCLEOTIDE SEQUENCE [LARGE SCALE GENOMIC DNA]</scope>
    <source>
        <strain evidence="3">if_2019</strain>
        <tissue evidence="2">Muscle</tissue>
    </source>
</reference>
<keyword evidence="3" id="KW-1185">Reference proteome</keyword>
<comment type="caution">
    <text evidence="2">The sequence shown here is derived from an EMBL/GenBank/DDBJ whole genome shotgun (WGS) entry which is preliminary data.</text>
</comment>
<evidence type="ECO:0000313" key="2">
    <source>
        <dbReference type="EMBL" id="MEQ2250153.1"/>
    </source>
</evidence>
<dbReference type="Proteomes" id="UP001482620">
    <property type="component" value="Unassembled WGS sequence"/>
</dbReference>
<evidence type="ECO:0000256" key="1">
    <source>
        <dbReference type="SAM" id="Phobius"/>
    </source>
</evidence>
<keyword evidence="1" id="KW-0472">Membrane</keyword>
<evidence type="ECO:0000313" key="3">
    <source>
        <dbReference type="Proteomes" id="UP001482620"/>
    </source>
</evidence>